<evidence type="ECO:0000259" key="10">
    <source>
        <dbReference type="Pfam" id="PF14721"/>
    </source>
</evidence>
<dbReference type="GO" id="GO:0005737">
    <property type="term" value="C:cytoplasm"/>
    <property type="evidence" value="ECO:0007669"/>
    <property type="project" value="TreeGrafter"/>
</dbReference>
<dbReference type="InterPro" id="IPR029324">
    <property type="entry name" value="AIF_C"/>
</dbReference>
<evidence type="ECO:0000256" key="4">
    <source>
        <dbReference type="ARBA" id="ARBA00022827"/>
    </source>
</evidence>
<keyword evidence="5" id="KW-0809">Transit peptide</keyword>
<dbReference type="SUPFAM" id="SSF51905">
    <property type="entry name" value="FAD/NAD(P)-binding domain"/>
    <property type="match status" value="1"/>
</dbReference>
<dbReference type="PANTHER" id="PTHR43557:SF4">
    <property type="entry name" value="APOPTOSIS-INDUCING FACTOR 1, MITOCHONDRIAL"/>
    <property type="match status" value="1"/>
</dbReference>
<dbReference type="Gene3D" id="3.50.50.60">
    <property type="entry name" value="FAD/NAD(P)-binding domain"/>
    <property type="match status" value="2"/>
</dbReference>
<dbReference type="Gene3D" id="3.30.390.30">
    <property type="match status" value="1"/>
</dbReference>
<dbReference type="GO" id="GO:0033108">
    <property type="term" value="P:mitochondrial respiratory chain complex assembly"/>
    <property type="evidence" value="ECO:0007669"/>
    <property type="project" value="TreeGrafter"/>
</dbReference>
<reference evidence="12" key="1">
    <citation type="journal article" date="2020" name="Appl. Environ. Microbiol.">
        <title>Diazotrophic Anaeromyxobacter Isolates from Soils.</title>
        <authorList>
            <person name="Masuda Y."/>
            <person name="Yamanaka H."/>
            <person name="Xu Z.X."/>
            <person name="Shiratori Y."/>
            <person name="Aono T."/>
            <person name="Amachi S."/>
            <person name="Senoo K."/>
            <person name="Itoh H."/>
        </authorList>
    </citation>
    <scope>NUCLEOTIDE SEQUENCE [LARGE SCALE GENOMIC DNA]</scope>
    <source>
        <strain evidence="12">R267</strain>
    </source>
</reference>
<dbReference type="GO" id="GO:0071949">
    <property type="term" value="F:FAD binding"/>
    <property type="evidence" value="ECO:0007669"/>
    <property type="project" value="TreeGrafter"/>
</dbReference>
<evidence type="ECO:0000256" key="1">
    <source>
        <dbReference type="ARBA" id="ARBA00001974"/>
    </source>
</evidence>
<feature type="domain" description="Mitochondrial apoptosis-inducing factor C-terminal" evidence="10">
    <location>
        <begin position="338"/>
        <end position="373"/>
    </location>
</feature>
<dbReference type="Proteomes" id="UP000503640">
    <property type="component" value="Unassembled WGS sequence"/>
</dbReference>
<keyword evidence="6" id="KW-0560">Oxidoreductase</keyword>
<dbReference type="GO" id="GO:0046983">
    <property type="term" value="F:protein dimerization activity"/>
    <property type="evidence" value="ECO:0007669"/>
    <property type="project" value="InterPro"/>
</dbReference>
<dbReference type="SMART" id="SM01353">
    <property type="entry name" value="AIF_C"/>
    <property type="match status" value="1"/>
</dbReference>
<evidence type="ECO:0000256" key="3">
    <source>
        <dbReference type="ARBA" id="ARBA00022703"/>
    </source>
</evidence>
<evidence type="ECO:0000313" key="12">
    <source>
        <dbReference type="Proteomes" id="UP000503640"/>
    </source>
</evidence>
<feature type="domain" description="FAD/NAD(P)-binding" evidence="9">
    <location>
        <begin position="4"/>
        <end position="278"/>
    </location>
</feature>
<feature type="domain" description="Mitochondrial apoptosis-inducing factor C-terminal" evidence="10">
    <location>
        <begin position="294"/>
        <end position="337"/>
    </location>
</feature>
<evidence type="ECO:0000313" key="11">
    <source>
        <dbReference type="EMBL" id="GEJ55475.1"/>
    </source>
</evidence>
<evidence type="ECO:0000256" key="6">
    <source>
        <dbReference type="ARBA" id="ARBA00023002"/>
    </source>
</evidence>
<dbReference type="Pfam" id="PF14721">
    <property type="entry name" value="AIF_C"/>
    <property type="match status" value="2"/>
</dbReference>
<dbReference type="RefSeq" id="WP_176062272.1">
    <property type="nucleotide sequence ID" value="NZ_BJTG01000001.1"/>
</dbReference>
<dbReference type="InterPro" id="IPR016156">
    <property type="entry name" value="FAD/NAD-linked_Rdtase_dimer_sf"/>
</dbReference>
<dbReference type="InterPro" id="IPR050446">
    <property type="entry name" value="FAD-oxidoreductase/Apoptosis"/>
</dbReference>
<dbReference type="PRINTS" id="PR00469">
    <property type="entry name" value="PNDRDTASEII"/>
</dbReference>
<evidence type="ECO:0000256" key="7">
    <source>
        <dbReference type="ARBA" id="ARBA00023027"/>
    </source>
</evidence>
<organism evidence="11 12">
    <name type="scientific">Anaeromyxobacter diazotrophicus</name>
    <dbReference type="NCBI Taxonomy" id="2590199"/>
    <lineage>
        <taxon>Bacteria</taxon>
        <taxon>Pseudomonadati</taxon>
        <taxon>Myxococcota</taxon>
        <taxon>Myxococcia</taxon>
        <taxon>Myxococcales</taxon>
        <taxon>Cystobacterineae</taxon>
        <taxon>Anaeromyxobacteraceae</taxon>
        <taxon>Anaeromyxobacter</taxon>
    </lineage>
</organism>
<dbReference type="SUPFAM" id="SSF55424">
    <property type="entry name" value="FAD/NAD-linked reductases, dimerisation (C-terminal) domain"/>
    <property type="match status" value="1"/>
</dbReference>
<accession>A0A7I9VGL3</accession>
<dbReference type="PANTHER" id="PTHR43557">
    <property type="entry name" value="APOPTOSIS-INDUCING FACTOR 1"/>
    <property type="match status" value="1"/>
</dbReference>
<proteinExistence type="predicted"/>
<dbReference type="GO" id="GO:0012501">
    <property type="term" value="P:programmed cell death"/>
    <property type="evidence" value="ECO:0007669"/>
    <property type="project" value="TreeGrafter"/>
</dbReference>
<dbReference type="PRINTS" id="PR00368">
    <property type="entry name" value="FADPNR"/>
</dbReference>
<dbReference type="InterPro" id="IPR036188">
    <property type="entry name" value="FAD/NAD-bd_sf"/>
</dbReference>
<dbReference type="Pfam" id="PF07992">
    <property type="entry name" value="Pyr_redox_2"/>
    <property type="match status" value="1"/>
</dbReference>
<keyword evidence="12" id="KW-1185">Reference proteome</keyword>
<keyword evidence="2" id="KW-0285">Flavoprotein</keyword>
<keyword evidence="3" id="KW-0053">Apoptosis</keyword>
<dbReference type="GO" id="GO:0016174">
    <property type="term" value="F:NAD(P)H oxidase H2O2-forming activity"/>
    <property type="evidence" value="ECO:0007669"/>
    <property type="project" value="TreeGrafter"/>
</dbReference>
<protein>
    <submittedName>
        <fullName evidence="11">Pyridine nucleotide-disulfide oxidoreductase</fullName>
    </submittedName>
</protein>
<sequence length="389" mass="41467">MAEFKYVVIGGGMTGHAAAQGIRSVDAAGSIAIVGDEPARPYARPPLTKGLWTGQEEGSIWLPAVEGVSLRAGERAIAIDRGARRVTLEGGESLGYERLLLATGGTPRRLPFADAGVVYYRTVADYRRVRALPVGKHVAVVGGGFIGSELAASLTTAGHRVTLLFPERGIGARLFPPDLSEHLNAYYAEREVEVRPQERLTGVEARGGGFVLRTDRGELRADLVVAGLGIVPDDGLAARAGLAVDDGILVDEGLRTSDPAVFAAGDVARFPNPALGQRIRVEHEDNANRMGREAGRAMAGAAVAYRHLPFFYSDLFDLGYEAVGVLDPRLEVVADWTERFRKGVVHYLSGGRVRGVLTWGIFGKMDAARALISEPGPHDAATLRGRISG</sequence>
<name>A0A7I9VGL3_9BACT</name>
<comment type="caution">
    <text evidence="11">The sequence shown here is derived from an EMBL/GenBank/DDBJ whole genome shotgun (WGS) entry which is preliminary data.</text>
</comment>
<evidence type="ECO:0000256" key="8">
    <source>
        <dbReference type="ARBA" id="ARBA00047786"/>
    </source>
</evidence>
<evidence type="ECO:0000256" key="2">
    <source>
        <dbReference type="ARBA" id="ARBA00022630"/>
    </source>
</evidence>
<evidence type="ECO:0000256" key="5">
    <source>
        <dbReference type="ARBA" id="ARBA00022946"/>
    </source>
</evidence>
<dbReference type="EMBL" id="BJTG01000001">
    <property type="protein sequence ID" value="GEJ55475.1"/>
    <property type="molecule type" value="Genomic_DNA"/>
</dbReference>
<comment type="cofactor">
    <cofactor evidence="1">
        <name>FAD</name>
        <dbReference type="ChEBI" id="CHEBI:57692"/>
    </cofactor>
</comment>
<keyword evidence="4" id="KW-0274">FAD</keyword>
<keyword evidence="7" id="KW-0520">NAD</keyword>
<dbReference type="InterPro" id="IPR023753">
    <property type="entry name" value="FAD/NAD-binding_dom"/>
</dbReference>
<gene>
    <name evidence="11" type="ORF">AMYX_02160</name>
</gene>
<comment type="catalytic activity">
    <reaction evidence="8">
        <text>A + NADH + H(+) = AH2 + NAD(+)</text>
        <dbReference type="Rhea" id="RHEA:11356"/>
        <dbReference type="ChEBI" id="CHEBI:13193"/>
        <dbReference type="ChEBI" id="CHEBI:15378"/>
        <dbReference type="ChEBI" id="CHEBI:17499"/>
        <dbReference type="ChEBI" id="CHEBI:57540"/>
        <dbReference type="ChEBI" id="CHEBI:57945"/>
    </reaction>
</comment>
<evidence type="ECO:0000259" key="9">
    <source>
        <dbReference type="Pfam" id="PF07992"/>
    </source>
</evidence>
<dbReference type="AlphaFoldDB" id="A0A7I9VGL3"/>